<feature type="binding site" evidence="12">
    <location>
        <position position="26"/>
    </location>
    <ligand>
        <name>UDP-N-acetyl-alpha-D-muramoyl-L-alanyl-D-glutamate</name>
        <dbReference type="ChEBI" id="CHEBI:83900"/>
    </ligand>
</feature>
<dbReference type="UniPathway" id="UPA00219"/>
<feature type="binding site" evidence="12">
    <location>
        <begin position="147"/>
        <end position="148"/>
    </location>
    <ligand>
        <name>UDP-N-acetyl-alpha-D-muramoyl-L-alanyl-D-glutamate</name>
        <dbReference type="ChEBI" id="CHEBI:83900"/>
    </ligand>
</feature>
<keyword evidence="5 12" id="KW-0132">Cell division</keyword>
<dbReference type="InterPro" id="IPR004101">
    <property type="entry name" value="Mur_ligase_C"/>
</dbReference>
<dbReference type="NCBIfam" id="TIGR01085">
    <property type="entry name" value="murE"/>
    <property type="match status" value="1"/>
</dbReference>
<dbReference type="InterPro" id="IPR035911">
    <property type="entry name" value="MurE/MurF_N"/>
</dbReference>
<dbReference type="GO" id="GO:0005524">
    <property type="term" value="F:ATP binding"/>
    <property type="evidence" value="ECO:0007669"/>
    <property type="project" value="UniProtKB-UniRule"/>
</dbReference>
<evidence type="ECO:0000259" key="16">
    <source>
        <dbReference type="Pfam" id="PF08245"/>
    </source>
</evidence>
<keyword evidence="11 12" id="KW-0961">Cell wall biogenesis/degradation</keyword>
<keyword evidence="10 12" id="KW-0131">Cell cycle</keyword>
<evidence type="ECO:0000259" key="15">
    <source>
        <dbReference type="Pfam" id="PF02875"/>
    </source>
</evidence>
<dbReference type="GO" id="GO:0005737">
    <property type="term" value="C:cytoplasm"/>
    <property type="evidence" value="ECO:0007669"/>
    <property type="project" value="UniProtKB-SubCell"/>
</dbReference>
<feature type="binding site" evidence="12">
    <location>
        <position position="177"/>
    </location>
    <ligand>
        <name>UDP-N-acetyl-alpha-D-muramoyl-L-alanyl-D-glutamate</name>
        <dbReference type="ChEBI" id="CHEBI:83900"/>
    </ligand>
</feature>
<evidence type="ECO:0000256" key="5">
    <source>
        <dbReference type="ARBA" id="ARBA00022618"/>
    </source>
</evidence>
<keyword evidence="9 12" id="KW-0573">Peptidoglycan synthesis</keyword>
<feature type="domain" description="Mur ligase C-terminal" evidence="15">
    <location>
        <begin position="324"/>
        <end position="452"/>
    </location>
</feature>
<evidence type="ECO:0000256" key="7">
    <source>
        <dbReference type="ARBA" id="ARBA00022840"/>
    </source>
</evidence>
<keyword evidence="3 12" id="KW-0963">Cytoplasm</keyword>
<dbReference type="AlphaFoldDB" id="A0A3A1URU4"/>
<dbReference type="GO" id="GO:0009252">
    <property type="term" value="P:peptidoglycan biosynthetic process"/>
    <property type="evidence" value="ECO:0007669"/>
    <property type="project" value="UniProtKB-UniRule"/>
</dbReference>
<keyword evidence="7 12" id="KW-0067">ATP-binding</keyword>
<feature type="domain" description="Mur ligase N-terminal catalytic" evidence="14">
    <location>
        <begin position="18"/>
        <end position="91"/>
    </location>
</feature>
<keyword evidence="6 12" id="KW-0547">Nucleotide-binding</keyword>
<evidence type="ECO:0000256" key="11">
    <source>
        <dbReference type="ARBA" id="ARBA00023316"/>
    </source>
</evidence>
<evidence type="ECO:0000256" key="1">
    <source>
        <dbReference type="ARBA" id="ARBA00004752"/>
    </source>
</evidence>
<evidence type="ECO:0000259" key="14">
    <source>
        <dbReference type="Pfam" id="PF01225"/>
    </source>
</evidence>
<dbReference type="InterPro" id="IPR013221">
    <property type="entry name" value="Mur_ligase_cen"/>
</dbReference>
<dbReference type="Pfam" id="PF08245">
    <property type="entry name" value="Mur_ligase_M"/>
    <property type="match status" value="1"/>
</dbReference>
<gene>
    <name evidence="12" type="primary">murE</name>
    <name evidence="17" type="ORF">D3P08_26940</name>
</gene>
<keyword evidence="12" id="KW-0460">Magnesium</keyword>
<protein>
    <recommendedName>
        <fullName evidence="12">UDP-N-acetylmuramyl-tripeptide synthetase</fullName>
        <ecNumber evidence="12">6.3.2.-</ecNumber>
    </recommendedName>
    <alternativeName>
        <fullName evidence="12">UDP-MurNAc-tripeptide synthetase</fullName>
    </alternativeName>
</protein>
<comment type="PTM">
    <text evidence="12">Carboxylation is probably crucial for Mg(2+) binding and, consequently, for the gamma-phosphate positioning of ATP.</text>
</comment>
<dbReference type="HAMAP" id="MF_00208">
    <property type="entry name" value="MurE"/>
    <property type="match status" value="1"/>
</dbReference>
<dbReference type="EC" id="6.3.2.-" evidence="12"/>
<reference evidence="17 18" key="1">
    <citation type="submission" date="2018-09" db="EMBL/GenBank/DDBJ databases">
        <title>Paenibacillus aracenensis nov. sp. isolated from a cave in southern Spain.</title>
        <authorList>
            <person name="Jurado V."/>
            <person name="Gutierrez-Patricio S."/>
            <person name="Gonzalez-Pimentel J.L."/>
            <person name="Miller A.Z."/>
            <person name="Laiz L."/>
            <person name="Saiz-Jimenez C."/>
        </authorList>
    </citation>
    <scope>NUCLEOTIDE SEQUENCE [LARGE SCALE GENOMIC DNA]</scope>
    <source>
        <strain evidence="17 18">DSM 22867</strain>
    </source>
</reference>
<comment type="pathway">
    <text evidence="1 12 13">Cell wall biogenesis; peptidoglycan biosynthesis.</text>
</comment>
<dbReference type="OrthoDB" id="9800958at2"/>
<dbReference type="RefSeq" id="WP_119603226.1">
    <property type="nucleotide sequence ID" value="NZ_QXQA01000032.1"/>
</dbReference>
<dbReference type="GO" id="GO:0000287">
    <property type="term" value="F:magnesium ion binding"/>
    <property type="evidence" value="ECO:0007669"/>
    <property type="project" value="UniProtKB-UniRule"/>
</dbReference>
<sequence length="481" mass="53701">MNPNSAPRTIRILSTDVEVTGIQFHSGKVKQGEIFVAIPGMKSDGHDFIEQAIESGAAAIVGEKPFSGLPVPYFQVTDAREALAQLTAQYYDHPSRRHIMIGITGTNGKTTTAYLLKHIIECSGLRCSLIGSVVNSINGHDIPSLQTTPDVLQLQKWLAESQDEVVVMEVSSHGIHQKRILGITFDYVIFTNLSHDHLDYHGSIDTYYLTKQQLFDHLKPQGEAVISSLGFWGQRLLDHLLSTNKKVKTFGGSENNDLHIAPAYSASTEEFRFCDGTHTATIKIPLPGTYNAWNVGAAWLTGLQLGIRSERIQQALSSFPGAPGRFEMIPHPIGAKFIIDYAHTPDGFEQFLKTLHGQKESRIVHIFGFRGNGDPSKRRIMLDISVVWSDEVILTLDNLGGRDKESMLLELQEMIQRTGASKCKLIEDRTKAIEYAWLHAREGDQIAITGKGRENYDQSFELPSRTDPETLDYLLQYQFHV</sequence>
<feature type="binding site" evidence="12">
    <location>
        <begin position="105"/>
        <end position="111"/>
    </location>
    <ligand>
        <name>ATP</name>
        <dbReference type="ChEBI" id="CHEBI:30616"/>
    </ligand>
</feature>
<dbReference type="NCBIfam" id="NF001126">
    <property type="entry name" value="PRK00139.1-4"/>
    <property type="match status" value="1"/>
</dbReference>
<dbReference type="PANTHER" id="PTHR23135:SF4">
    <property type="entry name" value="UDP-N-ACETYLMURAMOYL-L-ALANYL-D-GLUTAMATE--2,6-DIAMINOPIMELATE LIGASE MURE HOMOLOG, CHLOROPLASTIC"/>
    <property type="match status" value="1"/>
</dbReference>
<keyword evidence="4 12" id="KW-0436">Ligase</keyword>
<evidence type="ECO:0000313" key="18">
    <source>
        <dbReference type="Proteomes" id="UP000266482"/>
    </source>
</evidence>
<dbReference type="InterPro" id="IPR036615">
    <property type="entry name" value="Mur_ligase_C_dom_sf"/>
</dbReference>
<evidence type="ECO:0000256" key="3">
    <source>
        <dbReference type="ARBA" id="ARBA00022490"/>
    </source>
</evidence>
<dbReference type="InterPro" id="IPR005761">
    <property type="entry name" value="UDP-N-AcMur-Glu-dNH2Pim_ligase"/>
</dbReference>
<comment type="function">
    <text evidence="12">Catalyzes the addition of an amino acid to the nucleotide precursor UDP-N-acetylmuramoyl-L-alanyl-D-glutamate (UMAG) in the biosynthesis of bacterial cell-wall peptidoglycan.</text>
</comment>
<dbReference type="GO" id="GO:0071555">
    <property type="term" value="P:cell wall organization"/>
    <property type="evidence" value="ECO:0007669"/>
    <property type="project" value="UniProtKB-KW"/>
</dbReference>
<dbReference type="SUPFAM" id="SSF63418">
    <property type="entry name" value="MurE/MurF N-terminal domain"/>
    <property type="match status" value="1"/>
</dbReference>
<dbReference type="GO" id="GO:0004326">
    <property type="term" value="F:tetrahydrofolylpolyglutamate synthase activity"/>
    <property type="evidence" value="ECO:0007669"/>
    <property type="project" value="InterPro"/>
</dbReference>
<dbReference type="Proteomes" id="UP000266482">
    <property type="component" value="Unassembled WGS sequence"/>
</dbReference>
<dbReference type="Gene3D" id="3.40.1190.10">
    <property type="entry name" value="Mur-like, catalytic domain"/>
    <property type="match status" value="1"/>
</dbReference>
<dbReference type="GO" id="GO:0051301">
    <property type="term" value="P:cell division"/>
    <property type="evidence" value="ECO:0007669"/>
    <property type="project" value="UniProtKB-KW"/>
</dbReference>
<dbReference type="InterPro" id="IPR036565">
    <property type="entry name" value="Mur-like_cat_sf"/>
</dbReference>
<feature type="modified residue" description="N6-carboxylysine" evidence="12">
    <location>
        <position position="211"/>
    </location>
</feature>
<comment type="caution">
    <text evidence="17">The sequence shown here is derived from an EMBL/GenBank/DDBJ whole genome shotgun (WGS) entry which is preliminary data.</text>
</comment>
<comment type="caution">
    <text evidence="12">Lacks conserved residue(s) required for the propagation of feature annotation.</text>
</comment>
<dbReference type="Pfam" id="PF01225">
    <property type="entry name" value="Mur_ligase"/>
    <property type="match status" value="1"/>
</dbReference>
<evidence type="ECO:0000256" key="2">
    <source>
        <dbReference type="ARBA" id="ARBA00005898"/>
    </source>
</evidence>
<evidence type="ECO:0000256" key="4">
    <source>
        <dbReference type="ARBA" id="ARBA00022598"/>
    </source>
</evidence>
<dbReference type="Gene3D" id="3.40.1390.10">
    <property type="entry name" value="MurE/MurF, N-terminal domain"/>
    <property type="match status" value="1"/>
</dbReference>
<dbReference type="InterPro" id="IPR000713">
    <property type="entry name" value="Mur_ligase_N"/>
</dbReference>
<name>A0A3A1URU4_9BACL</name>
<evidence type="ECO:0000256" key="13">
    <source>
        <dbReference type="RuleBase" id="RU004135"/>
    </source>
</evidence>
<evidence type="ECO:0000256" key="12">
    <source>
        <dbReference type="HAMAP-Rule" id="MF_00208"/>
    </source>
</evidence>
<comment type="cofactor">
    <cofactor evidence="12">
        <name>Mg(2+)</name>
        <dbReference type="ChEBI" id="CHEBI:18420"/>
    </cofactor>
</comment>
<dbReference type="PROSITE" id="PS01011">
    <property type="entry name" value="FOLYLPOLYGLU_SYNT_1"/>
    <property type="match status" value="1"/>
</dbReference>
<dbReference type="PANTHER" id="PTHR23135">
    <property type="entry name" value="MUR LIGASE FAMILY MEMBER"/>
    <property type="match status" value="1"/>
</dbReference>
<dbReference type="SUPFAM" id="SSF53623">
    <property type="entry name" value="MurD-like peptide ligases, catalytic domain"/>
    <property type="match status" value="1"/>
</dbReference>
<proteinExistence type="inferred from homology"/>
<comment type="similarity">
    <text evidence="2 12">Belongs to the MurCDEF family. MurE subfamily.</text>
</comment>
<feature type="binding site" evidence="12">
    <location>
        <position position="179"/>
    </location>
    <ligand>
        <name>UDP-N-acetyl-alpha-D-muramoyl-L-alanyl-D-glutamate</name>
        <dbReference type="ChEBI" id="CHEBI:83900"/>
    </ligand>
</feature>
<dbReference type="InterPro" id="IPR018109">
    <property type="entry name" value="Folylpolyglutamate_synth_CS"/>
</dbReference>
<dbReference type="GO" id="GO:0008360">
    <property type="term" value="P:regulation of cell shape"/>
    <property type="evidence" value="ECO:0007669"/>
    <property type="project" value="UniProtKB-KW"/>
</dbReference>
<evidence type="ECO:0000313" key="17">
    <source>
        <dbReference type="EMBL" id="RIX45832.1"/>
    </source>
</evidence>
<dbReference type="EMBL" id="QXQA01000032">
    <property type="protein sequence ID" value="RIX45832.1"/>
    <property type="molecule type" value="Genomic_DNA"/>
</dbReference>
<evidence type="ECO:0000256" key="8">
    <source>
        <dbReference type="ARBA" id="ARBA00022960"/>
    </source>
</evidence>
<feature type="domain" description="Mur ligase central" evidence="16">
    <location>
        <begin position="103"/>
        <end position="300"/>
    </location>
</feature>
<feature type="binding site" evidence="12">
    <location>
        <position position="171"/>
    </location>
    <ligand>
        <name>UDP-N-acetyl-alpha-D-muramoyl-L-alanyl-D-glutamate</name>
        <dbReference type="ChEBI" id="CHEBI:83900"/>
    </ligand>
</feature>
<organism evidence="17 18">
    <name type="scientific">Paenibacillus nanensis</name>
    <dbReference type="NCBI Taxonomy" id="393251"/>
    <lineage>
        <taxon>Bacteria</taxon>
        <taxon>Bacillati</taxon>
        <taxon>Bacillota</taxon>
        <taxon>Bacilli</taxon>
        <taxon>Bacillales</taxon>
        <taxon>Paenibacillaceae</taxon>
        <taxon>Paenibacillus</taxon>
    </lineage>
</organism>
<evidence type="ECO:0000256" key="10">
    <source>
        <dbReference type="ARBA" id="ARBA00023306"/>
    </source>
</evidence>
<accession>A0A3A1URU4</accession>
<evidence type="ECO:0000256" key="9">
    <source>
        <dbReference type="ARBA" id="ARBA00022984"/>
    </source>
</evidence>
<dbReference type="SUPFAM" id="SSF53244">
    <property type="entry name" value="MurD-like peptide ligases, peptide-binding domain"/>
    <property type="match status" value="1"/>
</dbReference>
<comment type="subcellular location">
    <subcellularLocation>
        <location evidence="12 13">Cytoplasm</location>
    </subcellularLocation>
</comment>
<keyword evidence="8 12" id="KW-0133">Cell shape</keyword>
<dbReference type="Gene3D" id="3.90.190.20">
    <property type="entry name" value="Mur ligase, C-terminal domain"/>
    <property type="match status" value="1"/>
</dbReference>
<feature type="binding site" evidence="12">
    <location>
        <position position="146"/>
    </location>
    <ligand>
        <name>UDP-N-acetyl-alpha-D-muramoyl-L-alanyl-D-glutamate</name>
        <dbReference type="ChEBI" id="CHEBI:83900"/>
    </ligand>
</feature>
<keyword evidence="18" id="KW-1185">Reference proteome</keyword>
<dbReference type="Pfam" id="PF02875">
    <property type="entry name" value="Mur_ligase_C"/>
    <property type="match status" value="1"/>
</dbReference>
<evidence type="ECO:0000256" key="6">
    <source>
        <dbReference type="ARBA" id="ARBA00022741"/>
    </source>
</evidence>